<dbReference type="EMBL" id="FOQH01000008">
    <property type="protein sequence ID" value="SFI63281.1"/>
    <property type="molecule type" value="Genomic_DNA"/>
</dbReference>
<comment type="similarity">
    <text evidence="1">Belongs to the ABC transporter superfamily.</text>
</comment>
<dbReference type="SUPFAM" id="SSF52540">
    <property type="entry name" value="P-loop containing nucleoside triphosphate hydrolases"/>
    <property type="match status" value="1"/>
</dbReference>
<dbReference type="SMART" id="SM00382">
    <property type="entry name" value="AAA"/>
    <property type="match status" value="1"/>
</dbReference>
<dbReference type="PROSITE" id="PS00211">
    <property type="entry name" value="ABC_TRANSPORTER_1"/>
    <property type="match status" value="1"/>
</dbReference>
<evidence type="ECO:0000256" key="3">
    <source>
        <dbReference type="ARBA" id="ARBA00022741"/>
    </source>
</evidence>
<organism evidence="7 8">
    <name type="scientific">Albimonas pacifica</name>
    <dbReference type="NCBI Taxonomy" id="1114924"/>
    <lineage>
        <taxon>Bacteria</taxon>
        <taxon>Pseudomonadati</taxon>
        <taxon>Pseudomonadota</taxon>
        <taxon>Alphaproteobacteria</taxon>
        <taxon>Rhodobacterales</taxon>
        <taxon>Paracoccaceae</taxon>
        <taxon>Albimonas</taxon>
    </lineage>
</organism>
<keyword evidence="2" id="KW-0813">Transport</keyword>
<evidence type="ECO:0000313" key="7">
    <source>
        <dbReference type="EMBL" id="SFI63281.1"/>
    </source>
</evidence>
<dbReference type="GO" id="GO:0016887">
    <property type="term" value="F:ATP hydrolysis activity"/>
    <property type="evidence" value="ECO:0007669"/>
    <property type="project" value="InterPro"/>
</dbReference>
<evidence type="ECO:0000256" key="2">
    <source>
        <dbReference type="ARBA" id="ARBA00022448"/>
    </source>
</evidence>
<dbReference type="OrthoDB" id="9806149at2"/>
<keyword evidence="3" id="KW-0547">Nucleotide-binding</keyword>
<dbReference type="CDD" id="cd03224">
    <property type="entry name" value="ABC_TM1139_LivF_branched"/>
    <property type="match status" value="1"/>
</dbReference>
<evidence type="ECO:0000256" key="4">
    <source>
        <dbReference type="ARBA" id="ARBA00022840"/>
    </source>
</evidence>
<evidence type="ECO:0000259" key="6">
    <source>
        <dbReference type="PROSITE" id="PS50893"/>
    </source>
</evidence>
<protein>
    <submittedName>
        <fullName evidence="7">Amino acid/amide ABC transporter ATP-binding protein 2, HAAT family</fullName>
    </submittedName>
</protein>
<dbReference type="GO" id="GO:0015807">
    <property type="term" value="P:L-amino acid transport"/>
    <property type="evidence" value="ECO:0007669"/>
    <property type="project" value="TreeGrafter"/>
</dbReference>
<dbReference type="GO" id="GO:0005524">
    <property type="term" value="F:ATP binding"/>
    <property type="evidence" value="ECO:0007669"/>
    <property type="project" value="UniProtKB-KW"/>
</dbReference>
<dbReference type="InterPro" id="IPR003593">
    <property type="entry name" value="AAA+_ATPase"/>
</dbReference>
<evidence type="ECO:0000256" key="5">
    <source>
        <dbReference type="ARBA" id="ARBA00022970"/>
    </source>
</evidence>
<reference evidence="7 8" key="1">
    <citation type="submission" date="2016-10" db="EMBL/GenBank/DDBJ databases">
        <authorList>
            <person name="de Groot N.N."/>
        </authorList>
    </citation>
    <scope>NUCLEOTIDE SEQUENCE [LARGE SCALE GENOMIC DNA]</scope>
    <source>
        <strain evidence="7 8">CGMCC 1.11030</strain>
    </source>
</reference>
<gene>
    <name evidence="7" type="ORF">SAMN05216258_108139</name>
</gene>
<dbReference type="GO" id="GO:0015658">
    <property type="term" value="F:branched-chain amino acid transmembrane transporter activity"/>
    <property type="evidence" value="ECO:0007669"/>
    <property type="project" value="TreeGrafter"/>
</dbReference>
<name>A0A1I3JSP5_9RHOB</name>
<dbReference type="Gene3D" id="3.40.50.300">
    <property type="entry name" value="P-loop containing nucleotide triphosphate hydrolases"/>
    <property type="match status" value="1"/>
</dbReference>
<evidence type="ECO:0000256" key="1">
    <source>
        <dbReference type="ARBA" id="ARBA00005417"/>
    </source>
</evidence>
<dbReference type="Proteomes" id="UP000199377">
    <property type="component" value="Unassembled WGS sequence"/>
</dbReference>
<dbReference type="PANTHER" id="PTHR43820:SF2">
    <property type="entry name" value="ABC TRANSPORTER ATP-BINDING PROTEIN"/>
    <property type="match status" value="1"/>
</dbReference>
<dbReference type="InterPro" id="IPR027417">
    <property type="entry name" value="P-loop_NTPase"/>
</dbReference>
<keyword evidence="8" id="KW-1185">Reference proteome</keyword>
<dbReference type="STRING" id="1114924.SAMN05216258_108139"/>
<dbReference type="InterPro" id="IPR003439">
    <property type="entry name" value="ABC_transporter-like_ATP-bd"/>
</dbReference>
<proteinExistence type="inferred from homology"/>
<keyword evidence="4 7" id="KW-0067">ATP-binding</keyword>
<sequence length="242" mass="25838">MSEPLLRLEGVFTDIEQYHILQGVDVAVPAGEVTMLLGRNGAGKTTTLRTIMGLWRARQGRILLDGRDIAALPTPVIARAGVALVPENMGVFSDLSVEENMVLAAVSGPLDRARLDWIFSVFPPLKTFWKLPAGNLSGGQKQMLSVARAVCEERKLYLIDEPSKGLAPAIVGTLVKALKDLKAAGATILLVEQNFSMARALGDHVAVMDDGRIVWTGAMATLAADPALQEKLMGLSMEGGHG</sequence>
<dbReference type="Pfam" id="PF00005">
    <property type="entry name" value="ABC_tran"/>
    <property type="match status" value="1"/>
</dbReference>
<dbReference type="InterPro" id="IPR052156">
    <property type="entry name" value="BCAA_Transport_ATP-bd_LivF"/>
</dbReference>
<dbReference type="InterPro" id="IPR017871">
    <property type="entry name" value="ABC_transporter-like_CS"/>
</dbReference>
<evidence type="ECO:0000313" key="8">
    <source>
        <dbReference type="Proteomes" id="UP000199377"/>
    </source>
</evidence>
<dbReference type="AlphaFoldDB" id="A0A1I3JSP5"/>
<feature type="domain" description="ABC transporter" evidence="6">
    <location>
        <begin position="6"/>
        <end position="235"/>
    </location>
</feature>
<keyword evidence="5" id="KW-0029">Amino-acid transport</keyword>
<dbReference type="PROSITE" id="PS50893">
    <property type="entry name" value="ABC_TRANSPORTER_2"/>
    <property type="match status" value="1"/>
</dbReference>
<dbReference type="PANTHER" id="PTHR43820">
    <property type="entry name" value="HIGH-AFFINITY BRANCHED-CHAIN AMINO ACID TRANSPORT ATP-BINDING PROTEIN LIVF"/>
    <property type="match status" value="1"/>
</dbReference>
<accession>A0A1I3JSP5</accession>
<dbReference type="RefSeq" id="WP_092861811.1">
    <property type="nucleotide sequence ID" value="NZ_FOQH01000008.1"/>
</dbReference>